<organism evidence="1 2">
    <name type="scientific">Dipteronia dyeriana</name>
    <dbReference type="NCBI Taxonomy" id="168575"/>
    <lineage>
        <taxon>Eukaryota</taxon>
        <taxon>Viridiplantae</taxon>
        <taxon>Streptophyta</taxon>
        <taxon>Embryophyta</taxon>
        <taxon>Tracheophyta</taxon>
        <taxon>Spermatophyta</taxon>
        <taxon>Magnoliopsida</taxon>
        <taxon>eudicotyledons</taxon>
        <taxon>Gunneridae</taxon>
        <taxon>Pentapetalae</taxon>
        <taxon>rosids</taxon>
        <taxon>malvids</taxon>
        <taxon>Sapindales</taxon>
        <taxon>Sapindaceae</taxon>
        <taxon>Hippocastanoideae</taxon>
        <taxon>Acereae</taxon>
        <taxon>Dipteronia</taxon>
    </lineage>
</organism>
<reference evidence="1" key="1">
    <citation type="journal article" date="2023" name="Plant J.">
        <title>Genome sequences and population genomics provide insights into the demographic history, inbreeding, and mutation load of two 'living fossil' tree species of Dipteronia.</title>
        <authorList>
            <person name="Feng Y."/>
            <person name="Comes H.P."/>
            <person name="Chen J."/>
            <person name="Zhu S."/>
            <person name="Lu R."/>
            <person name="Zhang X."/>
            <person name="Li P."/>
            <person name="Qiu J."/>
            <person name="Olsen K.M."/>
            <person name="Qiu Y."/>
        </authorList>
    </citation>
    <scope>NUCLEOTIDE SEQUENCE</scope>
    <source>
        <strain evidence="1">KIB01</strain>
    </source>
</reference>
<sequence length="283" mass="31568">MTFTVEGVRSAVLDMKPTKALRNDGFPALFYQKFWDLVGFSVVSVYLRVLSKGVAVDGMNKDGLGFRNLEISNRALLTNRCWRLLKKSDSLAARILKGCYYKDCGLLEASKSSEASFIWNSLVCGKELLEEVDSTLYALWNRTKLKDIRANWRPVLGGRRDNNGSFFKFILDLSHHLKSKELVLLCVTVWRIGMGIMFGTDYGLAPSLIEINELVVVIWLLDGSHNDSKSGVILNEIANLMTTGSGVAISSISRKANMPAYVLAREALKISGDAFWNEECPLI</sequence>
<dbReference type="Proteomes" id="UP001280121">
    <property type="component" value="Unassembled WGS sequence"/>
</dbReference>
<proteinExistence type="predicted"/>
<dbReference type="AlphaFoldDB" id="A0AAD9TRW0"/>
<evidence type="ECO:0000313" key="1">
    <source>
        <dbReference type="EMBL" id="KAK2641094.1"/>
    </source>
</evidence>
<evidence type="ECO:0008006" key="3">
    <source>
        <dbReference type="Google" id="ProtNLM"/>
    </source>
</evidence>
<accession>A0AAD9TRW0</accession>
<protein>
    <recommendedName>
        <fullName evidence="3">Reverse transcriptase</fullName>
    </recommendedName>
</protein>
<evidence type="ECO:0000313" key="2">
    <source>
        <dbReference type="Proteomes" id="UP001280121"/>
    </source>
</evidence>
<name>A0AAD9TRW0_9ROSI</name>
<dbReference type="EMBL" id="JANJYI010000007">
    <property type="protein sequence ID" value="KAK2641094.1"/>
    <property type="molecule type" value="Genomic_DNA"/>
</dbReference>
<comment type="caution">
    <text evidence="1">The sequence shown here is derived from an EMBL/GenBank/DDBJ whole genome shotgun (WGS) entry which is preliminary data.</text>
</comment>
<gene>
    <name evidence="1" type="ORF">Ddye_022857</name>
</gene>
<keyword evidence="2" id="KW-1185">Reference proteome</keyword>